<protein>
    <submittedName>
        <fullName evidence="6">Leucine dehydrogenase</fullName>
    </submittedName>
</protein>
<evidence type="ECO:0000259" key="5">
    <source>
        <dbReference type="SMART" id="SM00839"/>
    </source>
</evidence>
<dbReference type="PRINTS" id="PR00082">
    <property type="entry name" value="GLFDHDRGNASE"/>
</dbReference>
<evidence type="ECO:0000256" key="3">
    <source>
        <dbReference type="ARBA" id="ARBA00023027"/>
    </source>
</evidence>
<dbReference type="AlphaFoldDB" id="A0A1I1T7W2"/>
<dbReference type="Proteomes" id="UP000199400">
    <property type="component" value="Unassembled WGS sequence"/>
</dbReference>
<dbReference type="OrthoDB" id="9803297at2"/>
<dbReference type="InterPro" id="IPR016211">
    <property type="entry name" value="Glu/Phe/Leu/Val/Trp_DH_bac/arc"/>
</dbReference>
<dbReference type="InterPro" id="IPR006095">
    <property type="entry name" value="Glu/Leu/Phe/Val/Trp_DH"/>
</dbReference>
<dbReference type="SUPFAM" id="SSF53223">
    <property type="entry name" value="Aminoacid dehydrogenase-like, N-terminal domain"/>
    <property type="match status" value="1"/>
</dbReference>
<dbReference type="InterPro" id="IPR046346">
    <property type="entry name" value="Aminoacid_DH-like_N_sf"/>
</dbReference>
<evidence type="ECO:0000313" key="6">
    <source>
        <dbReference type="EMBL" id="SFD51500.1"/>
    </source>
</evidence>
<feature type="domain" description="Glutamate/phenylalanine/leucine/valine/L-tryptophan dehydrogenase C-terminal" evidence="5">
    <location>
        <begin position="194"/>
        <end position="410"/>
    </location>
</feature>
<dbReference type="SUPFAM" id="SSF51735">
    <property type="entry name" value="NAD(P)-binding Rossmann-fold domains"/>
    <property type="match status" value="1"/>
</dbReference>
<evidence type="ECO:0000256" key="4">
    <source>
        <dbReference type="RuleBase" id="RU004417"/>
    </source>
</evidence>
<dbReference type="InterPro" id="IPR006097">
    <property type="entry name" value="Glu/Leu/Phe/Val/Trp_DH_dimer"/>
</dbReference>
<keyword evidence="7" id="KW-1185">Reference proteome</keyword>
<dbReference type="PANTHER" id="PTHR42722">
    <property type="entry name" value="LEUCINE DEHYDROGENASE"/>
    <property type="match status" value="1"/>
</dbReference>
<accession>A0A1I1T7W2</accession>
<proteinExistence type="inferred from homology"/>
<dbReference type="EMBL" id="FOMX01000002">
    <property type="protein sequence ID" value="SFD51500.1"/>
    <property type="molecule type" value="Genomic_DNA"/>
</dbReference>
<name>A0A1I1T7W2_9BACT</name>
<organism evidence="6 7">
    <name type="scientific">Nannocystis exedens</name>
    <dbReference type="NCBI Taxonomy" id="54"/>
    <lineage>
        <taxon>Bacteria</taxon>
        <taxon>Pseudomonadati</taxon>
        <taxon>Myxococcota</taxon>
        <taxon>Polyangia</taxon>
        <taxon>Nannocystales</taxon>
        <taxon>Nannocystaceae</taxon>
        <taxon>Nannocystis</taxon>
    </lineage>
</organism>
<dbReference type="STRING" id="54.SAMN02745121_00371"/>
<dbReference type="GO" id="GO:0016639">
    <property type="term" value="F:oxidoreductase activity, acting on the CH-NH2 group of donors, NAD or NADP as acceptor"/>
    <property type="evidence" value="ECO:0007669"/>
    <property type="project" value="InterPro"/>
</dbReference>
<dbReference type="PANTHER" id="PTHR42722:SF1">
    <property type="entry name" value="VALINE DEHYDROGENASE"/>
    <property type="match status" value="1"/>
</dbReference>
<dbReference type="Pfam" id="PF02812">
    <property type="entry name" value="ELFV_dehydrog_N"/>
    <property type="match status" value="1"/>
</dbReference>
<dbReference type="RefSeq" id="WP_096334379.1">
    <property type="nucleotide sequence ID" value="NZ_FOMX01000002.1"/>
</dbReference>
<comment type="similarity">
    <text evidence="1 4">Belongs to the Glu/Leu/Phe/Val dehydrogenases family.</text>
</comment>
<dbReference type="SMART" id="SM00839">
    <property type="entry name" value="ELFV_dehydrog"/>
    <property type="match status" value="1"/>
</dbReference>
<reference evidence="7" key="1">
    <citation type="submission" date="2016-10" db="EMBL/GenBank/DDBJ databases">
        <authorList>
            <person name="Varghese N."/>
            <person name="Submissions S."/>
        </authorList>
    </citation>
    <scope>NUCLEOTIDE SEQUENCE [LARGE SCALE GENOMIC DNA]</scope>
    <source>
        <strain evidence="7">ATCC 25963</strain>
    </source>
</reference>
<evidence type="ECO:0000256" key="2">
    <source>
        <dbReference type="ARBA" id="ARBA00023002"/>
    </source>
</evidence>
<dbReference type="Gene3D" id="3.40.50.720">
    <property type="entry name" value="NAD(P)-binding Rossmann-like Domain"/>
    <property type="match status" value="1"/>
</dbReference>
<keyword evidence="2 4" id="KW-0560">Oxidoreductase</keyword>
<evidence type="ECO:0000256" key="1">
    <source>
        <dbReference type="ARBA" id="ARBA00006382"/>
    </source>
</evidence>
<gene>
    <name evidence="6" type="ORF">SAMN02745121_00371</name>
</gene>
<keyword evidence="3" id="KW-0520">NAD</keyword>
<dbReference type="Pfam" id="PF00208">
    <property type="entry name" value="ELFV_dehydrog"/>
    <property type="match status" value="2"/>
</dbReference>
<dbReference type="GO" id="GO:0006520">
    <property type="term" value="P:amino acid metabolic process"/>
    <property type="evidence" value="ECO:0007669"/>
    <property type="project" value="InterPro"/>
</dbReference>
<dbReference type="InterPro" id="IPR006096">
    <property type="entry name" value="Glu/Leu/Phe/Val/Trp_DH_C"/>
</dbReference>
<evidence type="ECO:0000313" key="7">
    <source>
        <dbReference type="Proteomes" id="UP000199400"/>
    </source>
</evidence>
<dbReference type="InterPro" id="IPR036291">
    <property type="entry name" value="NAD(P)-bd_dom_sf"/>
</dbReference>
<dbReference type="Gene3D" id="3.40.50.10860">
    <property type="entry name" value="Leucine Dehydrogenase, chain A, domain 1"/>
    <property type="match status" value="1"/>
</dbReference>
<sequence length="433" mass="46136">MTRLVDLSPEAFAAHLTSLGRRRAYFVHDNGVVRSSHPELAEIATHLLGDTRDYHRHEGVFLEVGATTGALFGAFVHNTTRGQGQGGLRYWPYGDLASFLSDGLRLSHGMTRKSALAGLWWGGGKGLIARHIDHPYHDVGFRERLYTEYAGFVASLRGCYITAEDAGTGPADMAVVHRGTRFVTCIPPALGGAGNPSPATAKGVVCAMEGALAHLGLGALAGKKIVMQGTGNVGAAMIGELVQRGVGSILASELSPARREQLEREFAGAPLTVVPAEPGDNRILAEPCDILAPNALGGVLNPDTIPGIQARIVCGAANNQLLDDVRDGEALRARGIVYVPDFLCNRMGIVYCANEQYGKVPHDAAIERHYGRDWDNAVFVVTRRALELAERENITSAAAANRLADALATEPHPIWGHRARAIIAGLVADGWAD</sequence>